<dbReference type="AlphaFoldDB" id="A0A2X4XCG3"/>
<dbReference type="EMBL" id="LS483470">
    <property type="protein sequence ID" value="SQI34264.1"/>
    <property type="molecule type" value="Genomic_DNA"/>
</dbReference>
<keyword evidence="2" id="KW-1185">Reference proteome</keyword>
<evidence type="ECO:0000313" key="2">
    <source>
        <dbReference type="Proteomes" id="UP000249005"/>
    </source>
</evidence>
<evidence type="ECO:0000313" key="1">
    <source>
        <dbReference type="EMBL" id="SQI34264.1"/>
    </source>
</evidence>
<organism evidence="1 2">
    <name type="scientific">Leminorella richardii</name>
    <dbReference type="NCBI Taxonomy" id="158841"/>
    <lineage>
        <taxon>Bacteria</taxon>
        <taxon>Pseudomonadati</taxon>
        <taxon>Pseudomonadota</taxon>
        <taxon>Gammaproteobacteria</taxon>
        <taxon>Enterobacterales</taxon>
        <taxon>Budviciaceae</taxon>
        <taxon>Leminorella</taxon>
    </lineage>
</organism>
<dbReference type="RefSeq" id="WP_111738817.1">
    <property type="nucleotide sequence ID" value="NZ_LR698987.1"/>
</dbReference>
<accession>A0A2X4XCG3</accession>
<dbReference type="InterPro" id="IPR010838">
    <property type="entry name" value="DUF1444"/>
</dbReference>
<dbReference type="Pfam" id="PF07285">
    <property type="entry name" value="DUF1444"/>
    <property type="match status" value="1"/>
</dbReference>
<gene>
    <name evidence="1" type="ORF">NCTC12151_00111</name>
</gene>
<dbReference type="Proteomes" id="UP000249005">
    <property type="component" value="Chromosome 1"/>
</dbReference>
<proteinExistence type="predicted"/>
<reference evidence="1 2" key="1">
    <citation type="submission" date="2018-06" db="EMBL/GenBank/DDBJ databases">
        <authorList>
            <consortium name="Pathogen Informatics"/>
            <person name="Doyle S."/>
        </authorList>
    </citation>
    <scope>NUCLEOTIDE SEQUENCE [LARGE SCALE GENOMIC DNA]</scope>
    <source>
        <strain evidence="1 2">NCTC12151</strain>
    </source>
</reference>
<sequence length="281" mass="32169">MIKWLGGLFGKKSAMSYADFTDYFVRALREAQPELEVTAVAEGEIRIENDRTYFVMHLDNAFAHYNTHPKTLEGVAEMFVKSAVQALEPESSELQADSYIIPVIKDKGWLDDVRQQLSQLEPDPVALEESLDYAYEVYNDELLVVYAEDRNESMRYLMRSEIEARGLSFDELRALAINNLQQVVQEIGVQHTEKFSIVSAGATYEASVLLMDELWDDERFAPGEGDLLVAIPNRSTLMFTRNESEKVEAMRLMAEVVYKSGEYSLTDRLFVRRDGKFIPFD</sequence>
<protein>
    <submittedName>
        <fullName evidence="1">Uncharacterized protein conserved in bacteria</fullName>
    </submittedName>
</protein>
<dbReference type="KEGG" id="lri:NCTC12151_00111"/>
<name>A0A2X4XCG3_9GAMM</name>
<dbReference type="OrthoDB" id="2919406at2"/>